<proteinExistence type="predicted"/>
<sequence>MDRDEMRAEARRLRVDPGLSRSQLIQMFGVSNGTLTDWLRGIEPPEWTRRPNAMDDLRRQAAELREAGWSINDIAAQMGVAKSTAFTWVGHVPLDHDSERAREKSELAKKRIAGRWDEFRVDRDQRQANIQAAAAQEVGSLLDRDVLLMGAIAYWCEGAKSKPWARDDRLTFINSDPGLLQLYLRFLQLSGYRLGDLSYRVSIHETADASAAADWWAETLEIPRDAFRKPTIKTHVPQTVRHNVGRDYHGCLTVDAPKSEGALLADGGCGQGGCRRGVVRLSRPHAGALGCHQNQSAVV</sequence>
<organism evidence="1">
    <name type="scientific">Actinoplanes campanulatus</name>
    <dbReference type="NCBI Taxonomy" id="113559"/>
    <lineage>
        <taxon>Bacteria</taxon>
        <taxon>Bacillati</taxon>
        <taxon>Actinomycetota</taxon>
        <taxon>Actinomycetes</taxon>
        <taxon>Micromonosporales</taxon>
        <taxon>Micromonosporaceae</taxon>
        <taxon>Actinoplanes</taxon>
    </lineage>
</organism>
<accession>A0ABQ3W8S0</accession>
<name>A0ABQ3W8S0_9ACTN</name>
<dbReference type="EMBL" id="BOMF01000011">
    <property type="protein sequence ID" value="GID43441.1"/>
    <property type="molecule type" value="Genomic_DNA"/>
</dbReference>
<comment type="caution">
    <text evidence="1">The sequence shown here is derived from an EMBL/GenBank/DDBJ whole genome shotgun (WGS) entry which is preliminary data.</text>
</comment>
<reference evidence="1" key="1">
    <citation type="submission" date="2021-01" db="EMBL/GenBank/DDBJ databases">
        <title>Whole genome shotgun sequence of Actinoplanes capillaceus NBRC 16408.</title>
        <authorList>
            <person name="Komaki H."/>
            <person name="Tamura T."/>
        </authorList>
    </citation>
    <scope>NUCLEOTIDE SEQUENCE [LARGE SCALE GENOMIC DNA]</scope>
    <source>
        <strain evidence="1">NBRC 16408</strain>
    </source>
</reference>
<gene>
    <name evidence="1" type="ORF">Aca07nite_07160</name>
</gene>
<protein>
    <recommendedName>
        <fullName evidence="2">Homeodomain-like domain-containing protein</fullName>
    </recommendedName>
</protein>
<evidence type="ECO:0008006" key="2">
    <source>
        <dbReference type="Google" id="ProtNLM"/>
    </source>
</evidence>
<evidence type="ECO:0000313" key="1">
    <source>
        <dbReference type="EMBL" id="GID43441.1"/>
    </source>
</evidence>
<dbReference type="RefSeq" id="WP_239139989.1">
    <property type="nucleotide sequence ID" value="NZ_BAAAGQ010000001.1"/>
</dbReference>